<dbReference type="Gene3D" id="3.40.30.10">
    <property type="entry name" value="Glutaredoxin"/>
    <property type="match status" value="1"/>
</dbReference>
<gene>
    <name evidence="2" type="ORF">RBWH47_03184</name>
</gene>
<sequence>MSSRQLTHETYADFVALNSFVVVHRWAVWNGYDHQMRAALAEQMPRFPQLTFAEFDIDPPDHHQICRDLNVQGPPFLALYRDGSLVTTRVGLMERADLHAFFAGLLNPAA</sequence>
<dbReference type="AlphaFoldDB" id="F2ALI5"/>
<dbReference type="PATRIC" id="fig|991778.3.peg.550"/>
<proteinExistence type="predicted"/>
<evidence type="ECO:0000313" key="3">
    <source>
        <dbReference type="Proteomes" id="UP000006222"/>
    </source>
</evidence>
<organism evidence="2 3">
    <name type="scientific">Rhodopirellula baltica WH47</name>
    <dbReference type="NCBI Taxonomy" id="991778"/>
    <lineage>
        <taxon>Bacteria</taxon>
        <taxon>Pseudomonadati</taxon>
        <taxon>Planctomycetota</taxon>
        <taxon>Planctomycetia</taxon>
        <taxon>Pirellulales</taxon>
        <taxon>Pirellulaceae</taxon>
        <taxon>Rhodopirellula</taxon>
    </lineage>
</organism>
<accession>F2ALI5</accession>
<dbReference type="CDD" id="cd02947">
    <property type="entry name" value="TRX_family"/>
    <property type="match status" value="1"/>
</dbReference>
<dbReference type="Proteomes" id="UP000006222">
    <property type="component" value="Unassembled WGS sequence"/>
</dbReference>
<dbReference type="InterPro" id="IPR036249">
    <property type="entry name" value="Thioredoxin-like_sf"/>
</dbReference>
<dbReference type="RefSeq" id="WP_007324502.1">
    <property type="nucleotide sequence ID" value="NZ_AFAR01000027.1"/>
</dbReference>
<feature type="domain" description="Thioredoxin" evidence="1">
    <location>
        <begin position="5"/>
        <end position="101"/>
    </location>
</feature>
<dbReference type="SUPFAM" id="SSF52833">
    <property type="entry name" value="Thioredoxin-like"/>
    <property type="match status" value="1"/>
</dbReference>
<protein>
    <submittedName>
        <fullName evidence="2">Thioredoxin</fullName>
    </submittedName>
</protein>
<comment type="caution">
    <text evidence="2">The sequence shown here is derived from an EMBL/GenBank/DDBJ whole genome shotgun (WGS) entry which is preliminary data.</text>
</comment>
<dbReference type="Pfam" id="PF00085">
    <property type="entry name" value="Thioredoxin"/>
    <property type="match status" value="1"/>
</dbReference>
<dbReference type="InterPro" id="IPR013766">
    <property type="entry name" value="Thioredoxin_domain"/>
</dbReference>
<evidence type="ECO:0000259" key="1">
    <source>
        <dbReference type="Pfam" id="PF00085"/>
    </source>
</evidence>
<evidence type="ECO:0000313" key="2">
    <source>
        <dbReference type="EMBL" id="EGF29485.1"/>
    </source>
</evidence>
<reference evidence="2 3" key="1">
    <citation type="journal article" date="2013" name="Mar. Genomics">
        <title>Expression of sulfatases in Rhodopirellula baltica and the diversity of sulfatases in the genus Rhodopirellula.</title>
        <authorList>
            <person name="Wegner C.E."/>
            <person name="Richter-Heitmann T."/>
            <person name="Klindworth A."/>
            <person name="Klockow C."/>
            <person name="Richter M."/>
            <person name="Achstetter T."/>
            <person name="Glockner F.O."/>
            <person name="Harder J."/>
        </authorList>
    </citation>
    <scope>NUCLEOTIDE SEQUENCE [LARGE SCALE GENOMIC DNA]</scope>
    <source>
        <strain evidence="2 3">WH47</strain>
    </source>
</reference>
<name>F2ALI5_RHOBT</name>
<dbReference type="EMBL" id="AFAR01000027">
    <property type="protein sequence ID" value="EGF29485.1"/>
    <property type="molecule type" value="Genomic_DNA"/>
</dbReference>